<keyword evidence="4" id="KW-1185">Reference proteome</keyword>
<dbReference type="Proteomes" id="UP000813824">
    <property type="component" value="Unassembled WGS sequence"/>
</dbReference>
<feature type="compositionally biased region" description="Basic and acidic residues" evidence="1">
    <location>
        <begin position="191"/>
        <end position="201"/>
    </location>
</feature>
<feature type="compositionally biased region" description="Low complexity" evidence="1">
    <location>
        <begin position="273"/>
        <end position="283"/>
    </location>
</feature>
<reference evidence="3" key="1">
    <citation type="journal article" date="2021" name="New Phytol.">
        <title>Evolutionary innovations through gain and loss of genes in the ectomycorrhizal Boletales.</title>
        <authorList>
            <person name="Wu G."/>
            <person name="Miyauchi S."/>
            <person name="Morin E."/>
            <person name="Kuo A."/>
            <person name="Drula E."/>
            <person name="Varga T."/>
            <person name="Kohler A."/>
            <person name="Feng B."/>
            <person name="Cao Y."/>
            <person name="Lipzen A."/>
            <person name="Daum C."/>
            <person name="Hundley H."/>
            <person name="Pangilinan J."/>
            <person name="Johnson J."/>
            <person name="Barry K."/>
            <person name="LaButti K."/>
            <person name="Ng V."/>
            <person name="Ahrendt S."/>
            <person name="Min B."/>
            <person name="Choi I.G."/>
            <person name="Park H."/>
            <person name="Plett J.M."/>
            <person name="Magnuson J."/>
            <person name="Spatafora J.W."/>
            <person name="Nagy L.G."/>
            <person name="Henrissat B."/>
            <person name="Grigoriev I.V."/>
            <person name="Yang Z.L."/>
            <person name="Xu J."/>
            <person name="Martin F.M."/>
        </authorList>
    </citation>
    <scope>NUCLEOTIDE SEQUENCE</scope>
    <source>
        <strain evidence="3">KKN 215</strain>
    </source>
</reference>
<accession>A0A8K0UUD4</accession>
<dbReference type="EMBL" id="JAEVFJ010000007">
    <property type="protein sequence ID" value="KAH8103485.1"/>
    <property type="molecule type" value="Genomic_DNA"/>
</dbReference>
<feature type="compositionally biased region" description="Polar residues" evidence="1">
    <location>
        <begin position="221"/>
        <end position="235"/>
    </location>
</feature>
<feature type="compositionally biased region" description="Low complexity" evidence="1">
    <location>
        <begin position="208"/>
        <end position="220"/>
    </location>
</feature>
<feature type="transmembrane region" description="Helical" evidence="2">
    <location>
        <begin position="12"/>
        <end position="36"/>
    </location>
</feature>
<feature type="compositionally biased region" description="Polar residues" evidence="1">
    <location>
        <begin position="114"/>
        <end position="124"/>
    </location>
</feature>
<feature type="region of interest" description="Disordered" evidence="1">
    <location>
        <begin position="169"/>
        <end position="306"/>
    </location>
</feature>
<evidence type="ECO:0000313" key="4">
    <source>
        <dbReference type="Proteomes" id="UP000813824"/>
    </source>
</evidence>
<dbReference type="AlphaFoldDB" id="A0A8K0UUD4"/>
<keyword evidence="2" id="KW-1133">Transmembrane helix</keyword>
<keyword evidence="2" id="KW-0812">Transmembrane</keyword>
<feature type="compositionally biased region" description="Low complexity" evidence="1">
    <location>
        <begin position="169"/>
        <end position="180"/>
    </location>
</feature>
<name>A0A8K0UUD4_9AGAR</name>
<gene>
    <name evidence="3" type="ORF">BXZ70DRAFT_733671</name>
</gene>
<comment type="caution">
    <text evidence="3">The sequence shown here is derived from an EMBL/GenBank/DDBJ whole genome shotgun (WGS) entry which is preliminary data.</text>
</comment>
<evidence type="ECO:0000313" key="3">
    <source>
        <dbReference type="EMBL" id="KAH8103485.1"/>
    </source>
</evidence>
<evidence type="ECO:0000256" key="2">
    <source>
        <dbReference type="SAM" id="Phobius"/>
    </source>
</evidence>
<sequence>MSEKGSPGGSNTTIIIIAVISTVGSLLLLGGAGLIYRWTRRRRMTRVPTEDLALTSKERKRQTFDIGSIDLTVRRPLLQNVPWSSFSATHSDNAMHDSSFTRQGSYMQAYDTGDGSSLQHQIPSRPSYDTHGRDSVIRLHTGHTILAPAPLPTHATLEDDDSMISPTASSVQFHHSNSSSEPALSRSPTTSDHRQSSEVRKLTPPPETSAHASTSSHITSQNTRTSPPVSSSYTEATPSAPSNTPPPRAEQVSPFSDPQPRSRISTALPTPPVSVSSRSRQTSIRPLPRTPHAVPAGIPSPALTPPPIKCQTADMRIAVLSRTVRSADTSEAGGSAFGRTLLIRSTVLRTRPLWCHPRLKTLMTSPDSRTSSTSRFLGRTVRLTVPEIMATWSQTAVQ</sequence>
<feature type="region of interest" description="Disordered" evidence="1">
    <location>
        <begin position="107"/>
        <end position="133"/>
    </location>
</feature>
<keyword evidence="2" id="KW-0472">Membrane</keyword>
<protein>
    <submittedName>
        <fullName evidence="3">Uncharacterized protein</fullName>
    </submittedName>
</protein>
<proteinExistence type="predicted"/>
<evidence type="ECO:0000256" key="1">
    <source>
        <dbReference type="SAM" id="MobiDB-lite"/>
    </source>
</evidence>
<organism evidence="3 4">
    <name type="scientific">Cristinia sonorae</name>
    <dbReference type="NCBI Taxonomy" id="1940300"/>
    <lineage>
        <taxon>Eukaryota</taxon>
        <taxon>Fungi</taxon>
        <taxon>Dikarya</taxon>
        <taxon>Basidiomycota</taxon>
        <taxon>Agaricomycotina</taxon>
        <taxon>Agaricomycetes</taxon>
        <taxon>Agaricomycetidae</taxon>
        <taxon>Agaricales</taxon>
        <taxon>Pleurotineae</taxon>
        <taxon>Stephanosporaceae</taxon>
        <taxon>Cristinia</taxon>
    </lineage>
</organism>